<accession>A0A2S1T236</accession>
<dbReference type="AlphaFoldDB" id="A0A2S1T236"/>
<dbReference type="EMBL" id="CP029188">
    <property type="protein sequence ID" value="AWI32719.1"/>
    <property type="molecule type" value="Genomic_DNA"/>
</dbReference>
<feature type="compositionally biased region" description="Basic and acidic residues" evidence="1">
    <location>
        <begin position="91"/>
        <end position="101"/>
    </location>
</feature>
<feature type="region of interest" description="Disordered" evidence="1">
    <location>
        <begin position="79"/>
        <end position="109"/>
    </location>
</feature>
<dbReference type="KEGG" id="stir:DDW44_30875"/>
<evidence type="ECO:0000256" key="1">
    <source>
        <dbReference type="SAM" id="MobiDB-lite"/>
    </source>
</evidence>
<gene>
    <name evidence="2" type="ORF">DDW44_30875</name>
</gene>
<organism evidence="2 3">
    <name type="scientific">Streptomyces tirandamycinicus</name>
    <dbReference type="NCBI Taxonomy" id="2174846"/>
    <lineage>
        <taxon>Bacteria</taxon>
        <taxon>Bacillati</taxon>
        <taxon>Actinomycetota</taxon>
        <taxon>Actinomycetes</taxon>
        <taxon>Kitasatosporales</taxon>
        <taxon>Streptomycetaceae</taxon>
        <taxon>Streptomyces</taxon>
    </lineage>
</organism>
<evidence type="ECO:0000313" key="3">
    <source>
        <dbReference type="Proteomes" id="UP000244900"/>
    </source>
</evidence>
<dbReference type="Proteomes" id="UP000244900">
    <property type="component" value="Chromosome"/>
</dbReference>
<dbReference type="OrthoDB" id="10021020at2"/>
<evidence type="ECO:0000313" key="2">
    <source>
        <dbReference type="EMBL" id="AWI32719.1"/>
    </source>
</evidence>
<dbReference type="RefSeq" id="WP_108908587.1">
    <property type="nucleotide sequence ID" value="NZ_CP029188.1"/>
</dbReference>
<reference evidence="2 3" key="1">
    <citation type="submission" date="2018-05" db="EMBL/GenBank/DDBJ databases">
        <title>Complete genome sequence of sponge-derived Streptomyces sp. HNM0039.</title>
        <authorList>
            <person name="Huang X."/>
            <person name="Zhou S."/>
        </authorList>
    </citation>
    <scope>NUCLEOTIDE SEQUENCE [LARGE SCALE GENOMIC DNA]</scope>
    <source>
        <strain evidence="2 3">HNM0039</strain>
    </source>
</reference>
<protein>
    <submittedName>
        <fullName evidence="2">Uncharacterized protein</fullName>
    </submittedName>
</protein>
<name>A0A2S1T236_9ACTN</name>
<proteinExistence type="predicted"/>
<keyword evidence="3" id="KW-1185">Reference proteome</keyword>
<sequence>MRFIVEEWGGPTMQRGVSSLEPGRVETAAGSGKANSYLSILWDLMQHSPDDDTVDMPVFSREELDDRLKKVLDTPVEPLPEDIENLSDSGRFLHDPERETPPAETDPASVSSAYSYTLLEVKGARRVLDDFFLDVRDDAYHSYLPVKPNELILEALSAFKQRWSDAGGEYAAWKWNHDLLPWLANHPRTVQSELEKKVAGKLRREGPREKQYLLALLVLPDLGTAAPATVPTAWLDCSEATVHRAPERDVALGQWSVVVHVATDACFRDSQADGLRAAVMQLPDNLSPTQEHREDIKHLWETKWRSGVLKILGEEE</sequence>